<dbReference type="GO" id="GO:0005634">
    <property type="term" value="C:nucleus"/>
    <property type="evidence" value="ECO:0007669"/>
    <property type="project" value="UniProtKB-SubCell"/>
</dbReference>
<name>A0A1L9P9P9_ASPVE</name>
<keyword evidence="5" id="KW-0539">Nucleus</keyword>
<dbReference type="EMBL" id="KV878126">
    <property type="protein sequence ID" value="OJI98260.1"/>
    <property type="molecule type" value="Genomic_DNA"/>
</dbReference>
<keyword evidence="4" id="KW-0804">Transcription</keyword>
<protein>
    <recommendedName>
        <fullName evidence="7">Xylanolytic transcriptional activator regulatory domain-containing protein</fullName>
    </recommendedName>
</protein>
<dbReference type="GO" id="GO:0000981">
    <property type="term" value="F:DNA-binding transcription factor activity, RNA polymerase II-specific"/>
    <property type="evidence" value="ECO:0007669"/>
    <property type="project" value="InterPro"/>
</dbReference>
<dbReference type="AlphaFoldDB" id="A0A1L9P9P9"/>
<dbReference type="InterPro" id="IPR007219">
    <property type="entry name" value="XnlR_reg_dom"/>
</dbReference>
<evidence type="ECO:0000256" key="6">
    <source>
        <dbReference type="SAM" id="MobiDB-lite"/>
    </source>
</evidence>
<keyword evidence="3" id="KW-0805">Transcription regulation</keyword>
<evidence type="ECO:0000256" key="5">
    <source>
        <dbReference type="ARBA" id="ARBA00023242"/>
    </source>
</evidence>
<accession>A0A1L9P9P9</accession>
<gene>
    <name evidence="8" type="ORF">ASPVEDRAFT_147513</name>
</gene>
<evidence type="ECO:0000256" key="4">
    <source>
        <dbReference type="ARBA" id="ARBA00023163"/>
    </source>
</evidence>
<reference evidence="9" key="1">
    <citation type="journal article" date="2017" name="Genome Biol.">
        <title>Comparative genomics reveals high biological diversity and specific adaptations in the industrially and medically important fungal genus Aspergillus.</title>
        <authorList>
            <person name="de Vries R.P."/>
            <person name="Riley R."/>
            <person name="Wiebenga A."/>
            <person name="Aguilar-Osorio G."/>
            <person name="Amillis S."/>
            <person name="Uchima C.A."/>
            <person name="Anderluh G."/>
            <person name="Asadollahi M."/>
            <person name="Askin M."/>
            <person name="Barry K."/>
            <person name="Battaglia E."/>
            <person name="Bayram O."/>
            <person name="Benocci T."/>
            <person name="Braus-Stromeyer S.A."/>
            <person name="Caldana C."/>
            <person name="Canovas D."/>
            <person name="Cerqueira G.C."/>
            <person name="Chen F."/>
            <person name="Chen W."/>
            <person name="Choi C."/>
            <person name="Clum A."/>
            <person name="Dos Santos R.A."/>
            <person name="Damasio A.R."/>
            <person name="Diallinas G."/>
            <person name="Emri T."/>
            <person name="Fekete E."/>
            <person name="Flipphi M."/>
            <person name="Freyberg S."/>
            <person name="Gallo A."/>
            <person name="Gournas C."/>
            <person name="Habgood R."/>
            <person name="Hainaut M."/>
            <person name="Harispe M.L."/>
            <person name="Henrissat B."/>
            <person name="Hilden K.S."/>
            <person name="Hope R."/>
            <person name="Hossain A."/>
            <person name="Karabika E."/>
            <person name="Karaffa L."/>
            <person name="Karanyi Z."/>
            <person name="Krasevec N."/>
            <person name="Kuo A."/>
            <person name="Kusch H."/>
            <person name="LaButti K."/>
            <person name="Lagendijk E.L."/>
            <person name="Lapidus A."/>
            <person name="Levasseur A."/>
            <person name="Lindquist E."/>
            <person name="Lipzen A."/>
            <person name="Logrieco A.F."/>
            <person name="MacCabe A."/>
            <person name="Maekelae M.R."/>
            <person name="Malavazi I."/>
            <person name="Melin P."/>
            <person name="Meyer V."/>
            <person name="Mielnichuk N."/>
            <person name="Miskei M."/>
            <person name="Molnar A.P."/>
            <person name="Mule G."/>
            <person name="Ngan C.Y."/>
            <person name="Orejas M."/>
            <person name="Orosz E."/>
            <person name="Ouedraogo J.P."/>
            <person name="Overkamp K.M."/>
            <person name="Park H.-S."/>
            <person name="Perrone G."/>
            <person name="Piumi F."/>
            <person name="Punt P.J."/>
            <person name="Ram A.F."/>
            <person name="Ramon A."/>
            <person name="Rauscher S."/>
            <person name="Record E."/>
            <person name="Riano-Pachon D.M."/>
            <person name="Robert V."/>
            <person name="Roehrig J."/>
            <person name="Ruller R."/>
            <person name="Salamov A."/>
            <person name="Salih N.S."/>
            <person name="Samson R.A."/>
            <person name="Sandor E."/>
            <person name="Sanguinetti M."/>
            <person name="Schuetze T."/>
            <person name="Sepcic K."/>
            <person name="Shelest E."/>
            <person name="Sherlock G."/>
            <person name="Sophianopoulou V."/>
            <person name="Squina F.M."/>
            <person name="Sun H."/>
            <person name="Susca A."/>
            <person name="Todd R.B."/>
            <person name="Tsang A."/>
            <person name="Unkles S.E."/>
            <person name="van de Wiele N."/>
            <person name="van Rossen-Uffink D."/>
            <person name="Oliveira J.V."/>
            <person name="Vesth T.C."/>
            <person name="Visser J."/>
            <person name="Yu J.-H."/>
            <person name="Zhou M."/>
            <person name="Andersen M.R."/>
            <person name="Archer D.B."/>
            <person name="Baker S.E."/>
            <person name="Benoit I."/>
            <person name="Brakhage A.A."/>
            <person name="Braus G.H."/>
            <person name="Fischer R."/>
            <person name="Frisvad J.C."/>
            <person name="Goldman G.H."/>
            <person name="Houbraken J."/>
            <person name="Oakley B."/>
            <person name="Pocsi I."/>
            <person name="Scazzocchio C."/>
            <person name="Seiboth B."/>
            <person name="vanKuyk P.A."/>
            <person name="Wortman J."/>
            <person name="Dyer P.S."/>
            <person name="Grigoriev I.V."/>
        </authorList>
    </citation>
    <scope>NUCLEOTIDE SEQUENCE [LARGE SCALE GENOMIC DNA]</scope>
    <source>
        <strain evidence="9">CBS 583.65</strain>
    </source>
</reference>
<keyword evidence="9" id="KW-1185">Reference proteome</keyword>
<dbReference type="OrthoDB" id="424974at2759"/>
<dbReference type="InterPro" id="IPR050815">
    <property type="entry name" value="TF_fung"/>
</dbReference>
<dbReference type="GeneID" id="63723634"/>
<dbReference type="GO" id="GO:0003677">
    <property type="term" value="F:DNA binding"/>
    <property type="evidence" value="ECO:0007669"/>
    <property type="project" value="InterPro"/>
</dbReference>
<dbReference type="Proteomes" id="UP000184073">
    <property type="component" value="Unassembled WGS sequence"/>
</dbReference>
<proteinExistence type="predicted"/>
<dbReference type="Pfam" id="PF04082">
    <property type="entry name" value="Fungal_trans"/>
    <property type="match status" value="1"/>
</dbReference>
<evidence type="ECO:0000256" key="3">
    <source>
        <dbReference type="ARBA" id="ARBA00023015"/>
    </source>
</evidence>
<evidence type="ECO:0000256" key="1">
    <source>
        <dbReference type="ARBA" id="ARBA00004123"/>
    </source>
</evidence>
<organism evidence="8 9">
    <name type="scientific">Aspergillus versicolor CBS 583.65</name>
    <dbReference type="NCBI Taxonomy" id="1036611"/>
    <lineage>
        <taxon>Eukaryota</taxon>
        <taxon>Fungi</taxon>
        <taxon>Dikarya</taxon>
        <taxon>Ascomycota</taxon>
        <taxon>Pezizomycotina</taxon>
        <taxon>Eurotiomycetes</taxon>
        <taxon>Eurotiomycetidae</taxon>
        <taxon>Eurotiales</taxon>
        <taxon>Aspergillaceae</taxon>
        <taxon>Aspergillus</taxon>
        <taxon>Aspergillus subgen. Nidulantes</taxon>
    </lineage>
</organism>
<dbReference type="CDD" id="cd12148">
    <property type="entry name" value="fungal_TF_MHR"/>
    <property type="match status" value="1"/>
</dbReference>
<evidence type="ECO:0000313" key="8">
    <source>
        <dbReference type="EMBL" id="OJI98260.1"/>
    </source>
</evidence>
<sequence>MASNAHQVFLQAYDIFFRHYHNKPYTLFHPDLFRRKIDQRQVPQYLQFAFIATAVRFSSQLQWKQRKQKTIDGYAQGSWEMIMSSPDGLGDGSDVSVIQALALLAIIDATAGRRRAAWVKIGMAVRISQDLQMMLEPDESLPAAEREERRGIFWSLFLVDRFICCSFRRPPAIKVADCRLKLPVDTPIQGPQSALTIVELLDAKTRSRPDKVVGLSGLSVGFTALLGRTIDYMMNSEATTVEPWHPDSDHTSIYTSLESLKEMADTYAPSQDQGQSIQLPQTDRTSHFVLSLTLYHLTHCILSHPFLLGMKRNAYQNEATPTPWFEEQHASCWGHAQALTMLVVDAKAAGYMLAPSFYSYCALVAGTVHAILLHGEDKPASERAANYLRASLDYFSEIEEMWHNSFIMADALRFFTNRCVRYSAILLGPAERFAQLTETDITVLRAVLDYWTMMDPRNPVSELSLLNIDCFARDSDNKRENAPSLTPDDTTEGSETSKENSCNDTVDPSRVLRDFPLSMSSPLAESGDEAGTEFSRWDWDNELDS</sequence>
<dbReference type="PANTHER" id="PTHR47338:SF4">
    <property type="entry name" value="ZN(II)2CYS6 TRANSCRIPTION FACTOR (EUROFUNG)"/>
    <property type="match status" value="1"/>
</dbReference>
<dbReference type="SMART" id="SM00906">
    <property type="entry name" value="Fungal_trans"/>
    <property type="match status" value="1"/>
</dbReference>
<dbReference type="STRING" id="1036611.A0A1L9P9P9"/>
<dbReference type="GO" id="GO:0008270">
    <property type="term" value="F:zinc ion binding"/>
    <property type="evidence" value="ECO:0007669"/>
    <property type="project" value="InterPro"/>
</dbReference>
<evidence type="ECO:0000313" key="9">
    <source>
        <dbReference type="Proteomes" id="UP000184073"/>
    </source>
</evidence>
<keyword evidence="2" id="KW-0479">Metal-binding</keyword>
<dbReference type="VEuPathDB" id="FungiDB:ASPVEDRAFT_147513"/>
<dbReference type="GO" id="GO:0006351">
    <property type="term" value="P:DNA-templated transcription"/>
    <property type="evidence" value="ECO:0007669"/>
    <property type="project" value="InterPro"/>
</dbReference>
<feature type="domain" description="Xylanolytic transcriptional activator regulatory" evidence="7">
    <location>
        <begin position="117"/>
        <end position="189"/>
    </location>
</feature>
<evidence type="ECO:0000256" key="2">
    <source>
        <dbReference type="ARBA" id="ARBA00022723"/>
    </source>
</evidence>
<evidence type="ECO:0000259" key="7">
    <source>
        <dbReference type="SMART" id="SM00906"/>
    </source>
</evidence>
<dbReference type="RefSeq" id="XP_040664023.1">
    <property type="nucleotide sequence ID" value="XM_040808123.1"/>
</dbReference>
<dbReference type="PANTHER" id="PTHR47338">
    <property type="entry name" value="ZN(II)2CYS6 TRANSCRIPTION FACTOR (EUROFUNG)-RELATED"/>
    <property type="match status" value="1"/>
</dbReference>
<feature type="region of interest" description="Disordered" evidence="6">
    <location>
        <begin position="477"/>
        <end position="545"/>
    </location>
</feature>
<comment type="subcellular location">
    <subcellularLocation>
        <location evidence="1">Nucleus</location>
    </subcellularLocation>
</comment>